<organism evidence="1 2">
    <name type="scientific">Amanita thiersii Skay4041</name>
    <dbReference type="NCBI Taxonomy" id="703135"/>
    <lineage>
        <taxon>Eukaryota</taxon>
        <taxon>Fungi</taxon>
        <taxon>Dikarya</taxon>
        <taxon>Basidiomycota</taxon>
        <taxon>Agaricomycotina</taxon>
        <taxon>Agaricomycetes</taxon>
        <taxon>Agaricomycetidae</taxon>
        <taxon>Agaricales</taxon>
        <taxon>Pluteineae</taxon>
        <taxon>Amanitaceae</taxon>
        <taxon>Amanita</taxon>
    </lineage>
</organism>
<evidence type="ECO:0000313" key="2">
    <source>
        <dbReference type="Proteomes" id="UP000242287"/>
    </source>
</evidence>
<dbReference type="Proteomes" id="UP000242287">
    <property type="component" value="Unassembled WGS sequence"/>
</dbReference>
<sequence>MVGTKCDWAHKMNLGEFSNDKYCVNGPLMGFKLVALVNNTSGLAMTSMVCNAINSTMEG</sequence>
<keyword evidence="2" id="KW-1185">Reference proteome</keyword>
<dbReference type="AlphaFoldDB" id="A0A2A9NAB4"/>
<protein>
    <submittedName>
        <fullName evidence="1">Uncharacterized protein</fullName>
    </submittedName>
</protein>
<reference evidence="1 2" key="1">
    <citation type="submission" date="2014-02" db="EMBL/GenBank/DDBJ databases">
        <title>Transposable element dynamics among asymbiotic and ectomycorrhizal Amanita fungi.</title>
        <authorList>
            <consortium name="DOE Joint Genome Institute"/>
            <person name="Hess J."/>
            <person name="Skrede I."/>
            <person name="Wolfe B."/>
            <person name="LaButti K."/>
            <person name="Ohm R.A."/>
            <person name="Grigoriev I.V."/>
            <person name="Pringle A."/>
        </authorList>
    </citation>
    <scope>NUCLEOTIDE SEQUENCE [LARGE SCALE GENOMIC DNA]</scope>
    <source>
        <strain evidence="1 2">SKay4041</strain>
    </source>
</reference>
<dbReference type="EMBL" id="KZ302498">
    <property type="protein sequence ID" value="PFH45201.1"/>
    <property type="molecule type" value="Genomic_DNA"/>
</dbReference>
<gene>
    <name evidence="1" type="ORF">AMATHDRAFT_71918</name>
</gene>
<name>A0A2A9NAB4_9AGAR</name>
<accession>A0A2A9NAB4</accession>
<evidence type="ECO:0000313" key="1">
    <source>
        <dbReference type="EMBL" id="PFH45201.1"/>
    </source>
</evidence>
<proteinExistence type="predicted"/>